<comment type="caution">
    <text evidence="2">The sequence shown here is derived from an EMBL/GenBank/DDBJ whole genome shotgun (WGS) entry which is preliminary data.</text>
</comment>
<dbReference type="EMBL" id="ATGG01000061">
    <property type="protein sequence ID" value="EPF69425.1"/>
    <property type="molecule type" value="Genomic_DNA"/>
</dbReference>
<accession>A0A829HDA9</accession>
<keyword evidence="1" id="KW-0472">Membrane</keyword>
<sequence length="48" mass="5806">MPCSLNKIMMIYLCNFPLPYGYIFILYEIKFLLIYPNIFKEKLKAKII</sequence>
<keyword evidence="3" id="KW-1185">Reference proteome</keyword>
<name>A0A829HDA9_9GAMM</name>
<protein>
    <submittedName>
        <fullName evidence="2">Uncharacterized protein</fullName>
    </submittedName>
</protein>
<evidence type="ECO:0000256" key="1">
    <source>
        <dbReference type="SAM" id="Phobius"/>
    </source>
</evidence>
<feature type="transmembrane region" description="Helical" evidence="1">
    <location>
        <begin position="20"/>
        <end position="39"/>
    </location>
</feature>
<proteinExistence type="predicted"/>
<reference evidence="2 3" key="1">
    <citation type="submission" date="2013-06" db="EMBL/GenBank/DDBJ databases">
        <title>The Genome Sequence of Acinetobacter gyllenbergii CIP 110306.</title>
        <authorList>
            <consortium name="The Broad Institute Genome Sequencing Platform"/>
            <consortium name="The Broad Institute Genome Sequencing Center for Infectious Disease"/>
            <person name="Cerqueira G."/>
            <person name="Feldgarden M."/>
            <person name="Courvalin P."/>
            <person name="Perichon B."/>
            <person name="Grillot-Courvalin C."/>
            <person name="Clermont D."/>
            <person name="Rocha E."/>
            <person name="Yoon E.-J."/>
            <person name="Nemec A."/>
            <person name="Young S.K."/>
            <person name="Zeng Q."/>
            <person name="Gargeya S."/>
            <person name="Fitzgerald M."/>
            <person name="Abouelleil A."/>
            <person name="Alvarado L."/>
            <person name="Berlin A.M."/>
            <person name="Chapman S.B."/>
            <person name="Dewar J."/>
            <person name="Goldberg J."/>
            <person name="Griggs A."/>
            <person name="Gujja S."/>
            <person name="Hansen M."/>
            <person name="Howarth C."/>
            <person name="Imamovic A."/>
            <person name="Larimer J."/>
            <person name="McCowan C."/>
            <person name="Murphy C."/>
            <person name="Pearson M."/>
            <person name="Priest M."/>
            <person name="Roberts A."/>
            <person name="Saif S."/>
            <person name="Shea T."/>
            <person name="Sykes S."/>
            <person name="Wortman J."/>
            <person name="Nusbaum C."/>
            <person name="Birren B."/>
        </authorList>
    </citation>
    <scope>NUCLEOTIDE SEQUENCE [LARGE SCALE GENOMIC DNA]</scope>
    <source>
        <strain evidence="2 3">CIP 110306</strain>
    </source>
</reference>
<evidence type="ECO:0000313" key="2">
    <source>
        <dbReference type="EMBL" id="EPF69425.1"/>
    </source>
</evidence>
<keyword evidence="1" id="KW-0812">Transmembrane</keyword>
<evidence type="ECO:0000313" key="3">
    <source>
        <dbReference type="Proteomes" id="UP000014523"/>
    </source>
</evidence>
<organism evidence="2 3">
    <name type="scientific">Acinetobacter gyllenbergii CIP 110306 = MTCC 11365</name>
    <dbReference type="NCBI Taxonomy" id="1217657"/>
    <lineage>
        <taxon>Bacteria</taxon>
        <taxon>Pseudomonadati</taxon>
        <taxon>Pseudomonadota</taxon>
        <taxon>Gammaproteobacteria</taxon>
        <taxon>Moraxellales</taxon>
        <taxon>Moraxellaceae</taxon>
        <taxon>Acinetobacter</taxon>
    </lineage>
</organism>
<dbReference type="AlphaFoldDB" id="A0A829HDA9"/>
<dbReference type="Proteomes" id="UP000014523">
    <property type="component" value="Unassembled WGS sequence"/>
</dbReference>
<keyword evidence="1" id="KW-1133">Transmembrane helix</keyword>
<gene>
    <name evidence="2" type="ORF">F957_03996</name>
</gene>